<dbReference type="RefSeq" id="WP_347607835.1">
    <property type="nucleotide sequence ID" value="NZ_JBDPZC010000002.1"/>
</dbReference>
<evidence type="ECO:0000256" key="11">
    <source>
        <dbReference type="ARBA" id="ARBA00023303"/>
    </source>
</evidence>
<organism evidence="14 15">
    <name type="scientific">Roseateles flavus</name>
    <dbReference type="NCBI Taxonomy" id="3149041"/>
    <lineage>
        <taxon>Bacteria</taxon>
        <taxon>Pseudomonadati</taxon>
        <taxon>Pseudomonadota</taxon>
        <taxon>Betaproteobacteria</taxon>
        <taxon>Burkholderiales</taxon>
        <taxon>Sphaerotilaceae</taxon>
        <taxon>Roseateles</taxon>
    </lineage>
</organism>
<evidence type="ECO:0000256" key="13">
    <source>
        <dbReference type="SAM" id="Phobius"/>
    </source>
</evidence>
<evidence type="ECO:0000256" key="7">
    <source>
        <dbReference type="ARBA" id="ARBA00022958"/>
    </source>
</evidence>
<feature type="transmembrane region" description="Helical" evidence="13">
    <location>
        <begin position="35"/>
        <end position="55"/>
    </location>
</feature>
<evidence type="ECO:0000256" key="4">
    <source>
        <dbReference type="ARBA" id="ARBA00022538"/>
    </source>
</evidence>
<protein>
    <submittedName>
        <fullName evidence="14">TMEM175 family protein</fullName>
    </submittedName>
</protein>
<proteinExistence type="inferred from homology"/>
<comment type="caution">
    <text evidence="14">The sequence shown here is derived from an EMBL/GenBank/DDBJ whole genome shotgun (WGS) entry which is preliminary data.</text>
</comment>
<dbReference type="Pfam" id="PF06736">
    <property type="entry name" value="TMEM175"/>
    <property type="match status" value="1"/>
</dbReference>
<comment type="subcellular location">
    <subcellularLocation>
        <location evidence="1">Membrane</location>
        <topology evidence="1">Multi-pass membrane protein</topology>
    </subcellularLocation>
</comment>
<dbReference type="PANTHER" id="PTHR31462:SF5">
    <property type="entry name" value="ENDOSOMAL_LYSOSOMAL PROTON CHANNEL TMEM175"/>
    <property type="match status" value="1"/>
</dbReference>
<keyword evidence="15" id="KW-1185">Reference proteome</keyword>
<feature type="transmembrane region" description="Helical" evidence="13">
    <location>
        <begin position="150"/>
        <end position="180"/>
    </location>
</feature>
<dbReference type="PANTHER" id="PTHR31462">
    <property type="entry name" value="ENDOSOMAL/LYSOSOMAL POTASSIUM CHANNEL TMEM175"/>
    <property type="match status" value="1"/>
</dbReference>
<evidence type="ECO:0000256" key="10">
    <source>
        <dbReference type="ARBA" id="ARBA00023136"/>
    </source>
</evidence>
<evidence type="ECO:0000256" key="12">
    <source>
        <dbReference type="ARBA" id="ARBA00034430"/>
    </source>
</evidence>
<keyword evidence="4" id="KW-0633">Potassium transport</keyword>
<keyword evidence="8 13" id="KW-1133">Transmembrane helix</keyword>
<gene>
    <name evidence="14" type="ORF">ABDJ40_06645</name>
</gene>
<evidence type="ECO:0000256" key="5">
    <source>
        <dbReference type="ARBA" id="ARBA00022692"/>
    </source>
</evidence>
<keyword evidence="11" id="KW-0407">Ion channel</keyword>
<dbReference type="Proteomes" id="UP001462640">
    <property type="component" value="Unassembled WGS sequence"/>
</dbReference>
<keyword evidence="3" id="KW-0813">Transport</keyword>
<feature type="transmembrane region" description="Helical" evidence="13">
    <location>
        <begin position="12"/>
        <end position="29"/>
    </location>
</feature>
<evidence type="ECO:0000256" key="1">
    <source>
        <dbReference type="ARBA" id="ARBA00004141"/>
    </source>
</evidence>
<evidence type="ECO:0000256" key="6">
    <source>
        <dbReference type="ARBA" id="ARBA00022826"/>
    </source>
</evidence>
<dbReference type="InterPro" id="IPR010617">
    <property type="entry name" value="TMEM175-like"/>
</dbReference>
<evidence type="ECO:0000313" key="15">
    <source>
        <dbReference type="Proteomes" id="UP001462640"/>
    </source>
</evidence>
<feature type="transmembrane region" description="Helical" evidence="13">
    <location>
        <begin position="75"/>
        <end position="95"/>
    </location>
</feature>
<comment type="catalytic activity">
    <reaction evidence="12">
        <text>K(+)(in) = K(+)(out)</text>
        <dbReference type="Rhea" id="RHEA:29463"/>
        <dbReference type="ChEBI" id="CHEBI:29103"/>
    </reaction>
</comment>
<evidence type="ECO:0000256" key="2">
    <source>
        <dbReference type="ARBA" id="ARBA00006920"/>
    </source>
</evidence>
<evidence type="ECO:0000256" key="9">
    <source>
        <dbReference type="ARBA" id="ARBA00023065"/>
    </source>
</evidence>
<keyword evidence="5 13" id="KW-0812">Transmembrane</keyword>
<keyword evidence="7" id="KW-0630">Potassium</keyword>
<evidence type="ECO:0000313" key="14">
    <source>
        <dbReference type="EMBL" id="MEO3712443.1"/>
    </source>
</evidence>
<reference evidence="14 15" key="1">
    <citation type="submission" date="2024-05" db="EMBL/GenBank/DDBJ databases">
        <title>Roseateles sp. 2.12 16S ribosomal RNA gene Genome sequencing and assembly.</title>
        <authorList>
            <person name="Woo H."/>
        </authorList>
    </citation>
    <scope>NUCLEOTIDE SEQUENCE [LARGE SCALE GENOMIC DNA]</scope>
    <source>
        <strain evidence="14 15">2.12</strain>
    </source>
</reference>
<evidence type="ECO:0000256" key="3">
    <source>
        <dbReference type="ARBA" id="ARBA00022448"/>
    </source>
</evidence>
<keyword evidence="6" id="KW-0631">Potassium channel</keyword>
<dbReference type="EMBL" id="JBDPZC010000002">
    <property type="protein sequence ID" value="MEO3712443.1"/>
    <property type="molecule type" value="Genomic_DNA"/>
</dbReference>
<feature type="transmembrane region" description="Helical" evidence="13">
    <location>
        <begin position="107"/>
        <end position="129"/>
    </location>
</feature>
<comment type="similarity">
    <text evidence="2">Belongs to the TMEM175 family.</text>
</comment>
<sequence length="199" mass="21835">MHKSRLEAFSDGVIAIIITIMVLELKVPHGDSLAALWPLLPVLLSYVLSFVYVGIYWNNHHHLLHAVRKVSGGVLWANLHLLFWLSLLPFVTGWMGENHFGALPTAVYGFVLLMAAIAYWLLAHCILSVEGPDSVVARALGRDRKGSWSAVAYALALPLAFVLPALAQAVFVGVAIVWLVPDRRIERALQAHEPPSGAH</sequence>
<evidence type="ECO:0000256" key="8">
    <source>
        <dbReference type="ARBA" id="ARBA00022989"/>
    </source>
</evidence>
<keyword evidence="9" id="KW-0406">Ion transport</keyword>
<keyword evidence="10 13" id="KW-0472">Membrane</keyword>
<accession>A0ABV0GBL1</accession>
<name>A0ABV0GBL1_9BURK</name>